<reference evidence="1 2" key="1">
    <citation type="journal article" date="2017" name="BMC Genomics">
        <title>Chromosome level assembly and secondary metabolite potential of the parasitic fungus Cordyceps militaris.</title>
        <authorList>
            <person name="Kramer G.J."/>
            <person name="Nodwell J.R."/>
        </authorList>
    </citation>
    <scope>NUCLEOTIDE SEQUENCE [LARGE SCALE GENOMIC DNA]</scope>
    <source>
        <strain evidence="1 2">ATCC 34164</strain>
    </source>
</reference>
<protein>
    <submittedName>
        <fullName evidence="1">Uncharacterized protein</fullName>
    </submittedName>
</protein>
<dbReference type="VEuPathDB" id="FungiDB:A9K55_001497"/>
<dbReference type="Proteomes" id="UP000323067">
    <property type="component" value="Chromosome iii"/>
</dbReference>
<dbReference type="VEuPathDB" id="FungiDB:CCM_00642"/>
<organism evidence="1 2">
    <name type="scientific">Cordyceps militaris</name>
    <name type="common">Caterpillar fungus</name>
    <name type="synonym">Clavaria militaris</name>
    <dbReference type="NCBI Taxonomy" id="73501"/>
    <lineage>
        <taxon>Eukaryota</taxon>
        <taxon>Fungi</taxon>
        <taxon>Dikarya</taxon>
        <taxon>Ascomycota</taxon>
        <taxon>Pezizomycotina</taxon>
        <taxon>Sordariomycetes</taxon>
        <taxon>Hypocreomycetidae</taxon>
        <taxon>Hypocreales</taxon>
        <taxon>Cordycipitaceae</taxon>
        <taxon>Cordyceps</taxon>
    </lineage>
</organism>
<sequence>MSIKLGSAEKTRWRHAGTTESQGGVFIVQKDEEEKKFPDVVRNYGVRNGPSHPVQSLDTVDKVLCVIRIRAAEHEEPAGTASHHIITNSLFKTRHKAIKPTGFTGYLNNSTMPKTWALWPVRYFSSSRMIL</sequence>
<name>A0A2H4SRC1_CORMI</name>
<evidence type="ECO:0000313" key="2">
    <source>
        <dbReference type="Proteomes" id="UP000323067"/>
    </source>
</evidence>
<evidence type="ECO:0000313" key="1">
    <source>
        <dbReference type="EMBL" id="ATY65659.1"/>
    </source>
</evidence>
<dbReference type="AlphaFoldDB" id="A0A2H4SRC1"/>
<dbReference type="EMBL" id="CP023326">
    <property type="protein sequence ID" value="ATY65659.1"/>
    <property type="molecule type" value="Genomic_DNA"/>
</dbReference>
<gene>
    <name evidence="1" type="ORF">A9K55_001497</name>
</gene>
<accession>A0A2H4SRC1</accession>
<proteinExistence type="predicted"/>